<dbReference type="InParanoid" id="A0A151ZKA8"/>
<proteinExistence type="predicted"/>
<dbReference type="EMBL" id="LODT01000022">
    <property type="protein sequence ID" value="KYQ94428.1"/>
    <property type="molecule type" value="Genomic_DNA"/>
</dbReference>
<accession>A0A151ZKA8</accession>
<feature type="signal peptide" evidence="1">
    <location>
        <begin position="1"/>
        <end position="20"/>
    </location>
</feature>
<comment type="caution">
    <text evidence="2">The sequence shown here is derived from an EMBL/GenBank/DDBJ whole genome shotgun (WGS) entry which is preliminary data.</text>
</comment>
<protein>
    <submittedName>
        <fullName evidence="2">Uncharacterized protein</fullName>
    </submittedName>
</protein>
<gene>
    <name evidence="2" type="ORF">DLAC_04725</name>
</gene>
<evidence type="ECO:0000313" key="3">
    <source>
        <dbReference type="Proteomes" id="UP000076078"/>
    </source>
</evidence>
<evidence type="ECO:0000313" key="2">
    <source>
        <dbReference type="EMBL" id="KYQ94428.1"/>
    </source>
</evidence>
<sequence length="348" mass="38589">MKNWINIVLVVSCLIGIVVSTPAPTTPAPTATAPPTSSPLPPTPSVSPPNYLWGIFSDEFNFNFNISQYDIISDEFINYPLSSSYCSEFTPHSILFVNSTTAVIVAADLVSMNIIAFDLQSLDCLTLQTIDFQNYQASYPDNSFGYNYNTSTLYNTGYLQAVNPNATIFAWNFAEQIFNSVGIEDVYTENQYNSVGVYDANRYIYYVIVFDSKQNANVVYAYSTMGNGAPSAAYVLQDSNQEQFQSLLLTSDGTLYGVTTEDEGYLMVYLINYLTGEVSLYFHTKNSQIYTSFPAVAYGQYLLLVVDGQYTENSNQVVVLNTHNRQTKTYTLGNGSLPVSGSFYIASN</sequence>
<reference evidence="2 3" key="1">
    <citation type="submission" date="2015-12" db="EMBL/GenBank/DDBJ databases">
        <title>Dictyostelia acquired genes for synthesis and detection of signals that induce cell-type specialization by lateral gene transfer from prokaryotes.</title>
        <authorList>
            <person name="Gloeckner G."/>
            <person name="Schaap P."/>
        </authorList>
    </citation>
    <scope>NUCLEOTIDE SEQUENCE [LARGE SCALE GENOMIC DNA]</scope>
    <source>
        <strain evidence="2 3">TK</strain>
    </source>
</reference>
<dbReference type="AlphaFoldDB" id="A0A151ZKA8"/>
<keyword evidence="3" id="KW-1185">Reference proteome</keyword>
<evidence type="ECO:0000256" key="1">
    <source>
        <dbReference type="SAM" id="SignalP"/>
    </source>
</evidence>
<dbReference type="SUPFAM" id="SSF69304">
    <property type="entry name" value="Tricorn protease N-terminal domain"/>
    <property type="match status" value="1"/>
</dbReference>
<organism evidence="2 3">
    <name type="scientific">Tieghemostelium lacteum</name>
    <name type="common">Slime mold</name>
    <name type="synonym">Dictyostelium lacteum</name>
    <dbReference type="NCBI Taxonomy" id="361077"/>
    <lineage>
        <taxon>Eukaryota</taxon>
        <taxon>Amoebozoa</taxon>
        <taxon>Evosea</taxon>
        <taxon>Eumycetozoa</taxon>
        <taxon>Dictyostelia</taxon>
        <taxon>Dictyosteliales</taxon>
        <taxon>Raperosteliaceae</taxon>
        <taxon>Tieghemostelium</taxon>
    </lineage>
</organism>
<name>A0A151ZKA8_TIELA</name>
<keyword evidence="1" id="KW-0732">Signal</keyword>
<dbReference type="Proteomes" id="UP000076078">
    <property type="component" value="Unassembled WGS sequence"/>
</dbReference>
<feature type="chain" id="PRO_5007593382" evidence="1">
    <location>
        <begin position="21"/>
        <end position="348"/>
    </location>
</feature>